<keyword evidence="1" id="KW-0547">Nucleotide-binding</keyword>
<feature type="non-terminal residue" evidence="7">
    <location>
        <position position="48"/>
    </location>
</feature>
<protein>
    <submittedName>
        <fullName evidence="7">DEAD/DEAH box helicase</fullName>
        <ecNumber evidence="7">3.6.4.-</ecNumber>
    </submittedName>
</protein>
<keyword evidence="8" id="KW-1185">Reference proteome</keyword>
<evidence type="ECO:0000313" key="8">
    <source>
        <dbReference type="Proteomes" id="UP001371391"/>
    </source>
</evidence>
<sequence length="48" mass="5127">MSATTFSSLNLDPLLLPAIEQNNYTQPTAIQIKNIPPILAGRDVMGSA</sequence>
<evidence type="ECO:0000256" key="2">
    <source>
        <dbReference type="ARBA" id="ARBA00022801"/>
    </source>
</evidence>
<keyword evidence="2 7" id="KW-0378">Hydrolase</keyword>
<dbReference type="Proteomes" id="UP001371391">
    <property type="component" value="Unassembled WGS sequence"/>
</dbReference>
<keyword evidence="3 7" id="KW-0347">Helicase</keyword>
<evidence type="ECO:0000256" key="3">
    <source>
        <dbReference type="ARBA" id="ARBA00022806"/>
    </source>
</evidence>
<dbReference type="EMBL" id="JBAKAW010000202">
    <property type="protein sequence ID" value="MEL0657408.1"/>
    <property type="molecule type" value="Genomic_DNA"/>
</dbReference>
<evidence type="ECO:0000259" key="6">
    <source>
        <dbReference type="PROSITE" id="PS51195"/>
    </source>
</evidence>
<feature type="domain" description="DEAD-box RNA helicase Q" evidence="6">
    <location>
        <begin position="4"/>
        <end position="32"/>
    </location>
</feature>
<reference evidence="7 8" key="1">
    <citation type="submission" date="2024-02" db="EMBL/GenBank/DDBJ databases">
        <title>Bacteria isolated from the canopy kelp, Nereocystis luetkeana.</title>
        <authorList>
            <person name="Pfister C.A."/>
            <person name="Younker I.T."/>
            <person name="Light S.H."/>
        </authorList>
    </citation>
    <scope>NUCLEOTIDE SEQUENCE [LARGE SCALE GENOMIC DNA]</scope>
    <source>
        <strain evidence="7 8">TI.1.03</strain>
    </source>
</reference>
<accession>A0ABU9H6C5</accession>
<organism evidence="7 8">
    <name type="scientific">Pseudoalteromonas issachenkonii</name>
    <dbReference type="NCBI Taxonomy" id="152297"/>
    <lineage>
        <taxon>Bacteria</taxon>
        <taxon>Pseudomonadati</taxon>
        <taxon>Pseudomonadota</taxon>
        <taxon>Gammaproteobacteria</taxon>
        <taxon>Alteromonadales</taxon>
        <taxon>Pseudoalteromonadaceae</taxon>
        <taxon>Pseudoalteromonas</taxon>
    </lineage>
</organism>
<evidence type="ECO:0000313" key="7">
    <source>
        <dbReference type="EMBL" id="MEL0657408.1"/>
    </source>
</evidence>
<dbReference type="GO" id="GO:0004386">
    <property type="term" value="F:helicase activity"/>
    <property type="evidence" value="ECO:0007669"/>
    <property type="project" value="UniProtKB-KW"/>
</dbReference>
<dbReference type="PROSITE" id="PS51195">
    <property type="entry name" value="Q_MOTIF"/>
    <property type="match status" value="1"/>
</dbReference>
<dbReference type="EC" id="3.6.4.-" evidence="7"/>
<evidence type="ECO:0000256" key="1">
    <source>
        <dbReference type="ARBA" id="ARBA00022741"/>
    </source>
</evidence>
<keyword evidence="4" id="KW-0067">ATP-binding</keyword>
<dbReference type="SUPFAM" id="SSF52540">
    <property type="entry name" value="P-loop containing nucleoside triphosphate hydrolases"/>
    <property type="match status" value="1"/>
</dbReference>
<gene>
    <name evidence="7" type="ORF">V6257_20680</name>
</gene>
<evidence type="ECO:0000256" key="5">
    <source>
        <dbReference type="PROSITE-ProRule" id="PRU00552"/>
    </source>
</evidence>
<name>A0ABU9H6C5_9GAMM</name>
<feature type="short sequence motif" description="Q motif" evidence="5">
    <location>
        <begin position="4"/>
        <end position="32"/>
    </location>
</feature>
<dbReference type="Gene3D" id="3.40.50.300">
    <property type="entry name" value="P-loop containing nucleotide triphosphate hydrolases"/>
    <property type="match status" value="1"/>
</dbReference>
<dbReference type="InterPro" id="IPR027417">
    <property type="entry name" value="P-loop_NTPase"/>
</dbReference>
<dbReference type="GO" id="GO:0016787">
    <property type="term" value="F:hydrolase activity"/>
    <property type="evidence" value="ECO:0007669"/>
    <property type="project" value="UniProtKB-KW"/>
</dbReference>
<comment type="caution">
    <text evidence="7">The sequence shown here is derived from an EMBL/GenBank/DDBJ whole genome shotgun (WGS) entry which is preliminary data.</text>
</comment>
<evidence type="ECO:0000256" key="4">
    <source>
        <dbReference type="ARBA" id="ARBA00022840"/>
    </source>
</evidence>
<proteinExistence type="predicted"/>
<dbReference type="InterPro" id="IPR014014">
    <property type="entry name" value="RNA_helicase_DEAD_Q_motif"/>
</dbReference>